<evidence type="ECO:0000256" key="2">
    <source>
        <dbReference type="ARBA" id="ARBA00022884"/>
    </source>
</evidence>
<keyword evidence="2 3" id="KW-0694">RNA-binding</keyword>
<dbReference type="CDD" id="cd09294">
    <property type="entry name" value="SmpB"/>
    <property type="match status" value="1"/>
</dbReference>
<dbReference type="GO" id="GO:0070929">
    <property type="term" value="P:trans-translation"/>
    <property type="evidence" value="ECO:0007669"/>
    <property type="project" value="UniProtKB-UniRule"/>
</dbReference>
<dbReference type="Gene3D" id="2.40.280.10">
    <property type="match status" value="1"/>
</dbReference>
<dbReference type="PANTHER" id="PTHR30308">
    <property type="entry name" value="TMRNA-BINDING COMPONENT OF TRANS-TRANSLATION TAGGING COMPLEX"/>
    <property type="match status" value="1"/>
</dbReference>
<dbReference type="NCBIfam" id="TIGR00086">
    <property type="entry name" value="smpB"/>
    <property type="match status" value="1"/>
</dbReference>
<reference evidence="4 5" key="1">
    <citation type="submission" date="2016-10" db="EMBL/GenBank/DDBJ databases">
        <authorList>
            <person name="de Groot N.N."/>
        </authorList>
    </citation>
    <scope>NUCLEOTIDE SEQUENCE [LARGE SCALE GENOMIC DNA]</scope>
    <source>
        <strain evidence="4 5">DSM 15827</strain>
    </source>
</reference>
<accession>A0A1H9HNZ2</accession>
<evidence type="ECO:0000256" key="1">
    <source>
        <dbReference type="ARBA" id="ARBA00022490"/>
    </source>
</evidence>
<proteinExistence type="inferred from homology"/>
<dbReference type="EMBL" id="FOGF01000003">
    <property type="protein sequence ID" value="SEQ64033.1"/>
    <property type="molecule type" value="Genomic_DNA"/>
</dbReference>
<evidence type="ECO:0000313" key="4">
    <source>
        <dbReference type="EMBL" id="SEQ64033.1"/>
    </source>
</evidence>
<sequence>MPKGLSNKVLAQNRKASHDYTILDTIEAGMVLTGTEIKSVRKARINLKDGYCSLRNGEAFLVNVHISPFEQGNIFNHDPVRTRKLLLHKKQIIRLQEEVKQSGNTIIPLKVYIKNGVAKCLIGIAKGKKNYDKRHALKQKDMKREMDRALKER</sequence>
<gene>
    <name evidence="3" type="primary">smpB</name>
    <name evidence="4" type="ORF">SAMN05421767_10311</name>
</gene>
<evidence type="ECO:0000313" key="5">
    <source>
        <dbReference type="Proteomes" id="UP000198556"/>
    </source>
</evidence>
<dbReference type="SUPFAM" id="SSF74982">
    <property type="entry name" value="Small protein B (SmpB)"/>
    <property type="match status" value="1"/>
</dbReference>
<dbReference type="STRING" id="137733.SAMN05421767_10311"/>
<dbReference type="PROSITE" id="PS01317">
    <property type="entry name" value="SSRP"/>
    <property type="match status" value="1"/>
</dbReference>
<dbReference type="InterPro" id="IPR000037">
    <property type="entry name" value="SsrA-bd_prot"/>
</dbReference>
<dbReference type="InterPro" id="IPR020081">
    <property type="entry name" value="SsrA-bd_prot_CS"/>
</dbReference>
<comment type="similarity">
    <text evidence="3">Belongs to the SmpB family.</text>
</comment>
<dbReference type="InterPro" id="IPR023620">
    <property type="entry name" value="SmpB"/>
</dbReference>
<protein>
    <recommendedName>
        <fullName evidence="3">SsrA-binding protein</fullName>
    </recommendedName>
    <alternativeName>
        <fullName evidence="3">Small protein B</fullName>
    </alternativeName>
</protein>
<dbReference type="NCBIfam" id="NF003843">
    <property type="entry name" value="PRK05422.1"/>
    <property type="match status" value="1"/>
</dbReference>
<comment type="function">
    <text evidence="3">Required for rescue of stalled ribosomes mediated by trans-translation. Binds to transfer-messenger RNA (tmRNA), required for stable association of tmRNA with ribosomes. tmRNA and SmpB together mimic tRNA shape, replacing the anticodon stem-loop with SmpB. tmRNA is encoded by the ssrA gene; the 2 termini fold to resemble tRNA(Ala) and it encodes a 'tag peptide', a short internal open reading frame. During trans-translation Ala-aminoacylated tmRNA acts like a tRNA, entering the A-site of stalled ribosomes, displacing the stalled mRNA. The ribosome then switches to translate the ORF on the tmRNA; the nascent peptide is terminated with the 'tag peptide' encoded by the tmRNA and targeted for degradation. The ribosome is freed to recommence translation, which seems to be the essential function of trans-translation.</text>
</comment>
<keyword evidence="5" id="KW-1185">Reference proteome</keyword>
<dbReference type="RefSeq" id="WP_089745785.1">
    <property type="nucleotide sequence ID" value="NZ_FOGF01000003.1"/>
</dbReference>
<dbReference type="GO" id="GO:0070930">
    <property type="term" value="P:trans-translation-dependent protein tagging"/>
    <property type="evidence" value="ECO:0007669"/>
    <property type="project" value="TreeGrafter"/>
</dbReference>
<dbReference type="Pfam" id="PF01668">
    <property type="entry name" value="SmpB"/>
    <property type="match status" value="1"/>
</dbReference>
<dbReference type="AlphaFoldDB" id="A0A1H9HNZ2"/>
<comment type="subcellular location">
    <subcellularLocation>
        <location evidence="3">Cytoplasm</location>
    </subcellularLocation>
    <text evidence="3">The tmRNA-SmpB complex associates with stalled 70S ribosomes.</text>
</comment>
<dbReference type="OrthoDB" id="9805462at2"/>
<dbReference type="HAMAP" id="MF_00023">
    <property type="entry name" value="SmpB"/>
    <property type="match status" value="1"/>
</dbReference>
<organism evidence="4 5">
    <name type="scientific">Granulicatella balaenopterae</name>
    <dbReference type="NCBI Taxonomy" id="137733"/>
    <lineage>
        <taxon>Bacteria</taxon>
        <taxon>Bacillati</taxon>
        <taxon>Bacillota</taxon>
        <taxon>Bacilli</taxon>
        <taxon>Lactobacillales</taxon>
        <taxon>Carnobacteriaceae</taxon>
        <taxon>Granulicatella</taxon>
    </lineage>
</organism>
<dbReference type="GO" id="GO:0003723">
    <property type="term" value="F:RNA binding"/>
    <property type="evidence" value="ECO:0007669"/>
    <property type="project" value="UniProtKB-UniRule"/>
</dbReference>
<keyword evidence="1 3" id="KW-0963">Cytoplasm</keyword>
<dbReference type="GO" id="GO:0005829">
    <property type="term" value="C:cytosol"/>
    <property type="evidence" value="ECO:0007669"/>
    <property type="project" value="TreeGrafter"/>
</dbReference>
<name>A0A1H9HNZ2_9LACT</name>
<evidence type="ECO:0000256" key="3">
    <source>
        <dbReference type="HAMAP-Rule" id="MF_00023"/>
    </source>
</evidence>
<dbReference type="Proteomes" id="UP000198556">
    <property type="component" value="Unassembled WGS sequence"/>
</dbReference>
<dbReference type="PANTHER" id="PTHR30308:SF2">
    <property type="entry name" value="SSRA-BINDING PROTEIN"/>
    <property type="match status" value="1"/>
</dbReference>